<accession>A0A1Y2K6D2</accession>
<keyword evidence="4 6" id="KW-1133">Transmembrane helix</keyword>
<feature type="transmembrane region" description="Helical" evidence="6">
    <location>
        <begin position="292"/>
        <end position="311"/>
    </location>
</feature>
<dbReference type="GO" id="GO:0043190">
    <property type="term" value="C:ATP-binding cassette (ABC) transporter complex"/>
    <property type="evidence" value="ECO:0007669"/>
    <property type="project" value="TreeGrafter"/>
</dbReference>
<evidence type="ECO:0000313" key="8">
    <source>
        <dbReference type="Proteomes" id="UP000194003"/>
    </source>
</evidence>
<dbReference type="InterPro" id="IPR005495">
    <property type="entry name" value="LptG/LptF_permease"/>
</dbReference>
<evidence type="ECO:0000256" key="5">
    <source>
        <dbReference type="ARBA" id="ARBA00023136"/>
    </source>
</evidence>
<sequence>MIALLVLTALVLLPQVLKLVDLWVNKSVSITILGMMTLLIIPKFLVASLPMALLVGTLTALGRLAQDSELTAMKASGVGLWHMIRPLALLPLAAALISLSLNWYWVPQAHVLFTQVKSALLASNTFSIKTQTFNQSIPGLTIYVHKQSQGGRLLEGLLIHDAREPDHPVTLVARSGALHRNSDGDTAILLREGSRHQSLPEGKFRQLAFATYDLPLGVDLGASSKEGDEERKITAFSGAQLLEQTQSSDPQQAYEAIQEQHRRLAIPIATAILGLLAIPLGTQHAQRTGRSYGLVVAVLVMIAQFVLLNLGEAMAKRHVVSPLVGLWSPNLIMALFTLYVLRLAHYDRGLRFADWLSQLLSVIPQRLLRKGPPASPRAEG</sequence>
<comment type="caution">
    <text evidence="7">The sequence shown here is derived from an EMBL/GenBank/DDBJ whole genome shotgun (WGS) entry which is preliminary data.</text>
</comment>
<evidence type="ECO:0000256" key="4">
    <source>
        <dbReference type="ARBA" id="ARBA00022989"/>
    </source>
</evidence>
<comment type="subcellular location">
    <subcellularLocation>
        <location evidence="1">Cell membrane</location>
        <topology evidence="1">Multi-pass membrane protein</topology>
    </subcellularLocation>
</comment>
<evidence type="ECO:0000256" key="1">
    <source>
        <dbReference type="ARBA" id="ARBA00004651"/>
    </source>
</evidence>
<dbReference type="Pfam" id="PF03739">
    <property type="entry name" value="LptF_LptG"/>
    <property type="match status" value="1"/>
</dbReference>
<keyword evidence="5 6" id="KW-0472">Membrane</keyword>
<dbReference type="EMBL" id="LVJN01000020">
    <property type="protein sequence ID" value="OSM02585.1"/>
    <property type="molecule type" value="Genomic_DNA"/>
</dbReference>
<organism evidence="7 8">
    <name type="scientific">Magnetofaba australis IT-1</name>
    <dbReference type="NCBI Taxonomy" id="1434232"/>
    <lineage>
        <taxon>Bacteria</taxon>
        <taxon>Pseudomonadati</taxon>
        <taxon>Pseudomonadota</taxon>
        <taxon>Magnetococcia</taxon>
        <taxon>Magnetococcales</taxon>
        <taxon>Magnetococcaceae</taxon>
        <taxon>Magnetofaba</taxon>
    </lineage>
</organism>
<dbReference type="PANTHER" id="PTHR33529:SF6">
    <property type="entry name" value="YJGP_YJGQ FAMILY PERMEASE"/>
    <property type="match status" value="1"/>
</dbReference>
<keyword evidence="8" id="KW-1185">Reference proteome</keyword>
<protein>
    <submittedName>
        <fullName evidence="7">Putative YjgP/YjgQ family permease</fullName>
    </submittedName>
</protein>
<keyword evidence="2" id="KW-1003">Cell membrane</keyword>
<dbReference type="PANTHER" id="PTHR33529">
    <property type="entry name" value="SLR0882 PROTEIN-RELATED"/>
    <property type="match status" value="1"/>
</dbReference>
<name>A0A1Y2K6D2_9PROT</name>
<dbReference type="Proteomes" id="UP000194003">
    <property type="component" value="Unassembled WGS sequence"/>
</dbReference>
<feature type="transmembrane region" description="Helical" evidence="6">
    <location>
        <begin position="28"/>
        <end position="61"/>
    </location>
</feature>
<feature type="transmembrane region" description="Helical" evidence="6">
    <location>
        <begin position="82"/>
        <end position="105"/>
    </location>
</feature>
<dbReference type="AlphaFoldDB" id="A0A1Y2K6D2"/>
<dbReference type="GO" id="GO:0015920">
    <property type="term" value="P:lipopolysaccharide transport"/>
    <property type="evidence" value="ECO:0007669"/>
    <property type="project" value="TreeGrafter"/>
</dbReference>
<evidence type="ECO:0000313" key="7">
    <source>
        <dbReference type="EMBL" id="OSM02585.1"/>
    </source>
</evidence>
<gene>
    <name evidence="7" type="ORF">MAIT1_02763</name>
</gene>
<reference evidence="7 8" key="1">
    <citation type="journal article" date="2016" name="BMC Genomics">
        <title>Combined genomic and structural analyses of a cultured magnetotactic bacterium reveals its niche adaptation to a dynamic environment.</title>
        <authorList>
            <person name="Araujo A.C."/>
            <person name="Morillo V."/>
            <person name="Cypriano J."/>
            <person name="Teixeira L.C."/>
            <person name="Leao P."/>
            <person name="Lyra S."/>
            <person name="Almeida L.G."/>
            <person name="Bazylinski D.A."/>
            <person name="Vasconcellos A.T."/>
            <person name="Abreu F."/>
            <person name="Lins U."/>
        </authorList>
    </citation>
    <scope>NUCLEOTIDE SEQUENCE [LARGE SCALE GENOMIC DNA]</scope>
    <source>
        <strain evidence="7 8">IT-1</strain>
    </source>
</reference>
<feature type="transmembrane region" description="Helical" evidence="6">
    <location>
        <begin position="323"/>
        <end position="341"/>
    </location>
</feature>
<feature type="transmembrane region" description="Helical" evidence="6">
    <location>
        <begin position="264"/>
        <end position="280"/>
    </location>
</feature>
<dbReference type="STRING" id="1434232.MAIT1_02763"/>
<evidence type="ECO:0000256" key="2">
    <source>
        <dbReference type="ARBA" id="ARBA00022475"/>
    </source>
</evidence>
<dbReference type="OrthoDB" id="8477889at2"/>
<evidence type="ECO:0000256" key="6">
    <source>
        <dbReference type="SAM" id="Phobius"/>
    </source>
</evidence>
<keyword evidence="3 6" id="KW-0812">Transmembrane</keyword>
<proteinExistence type="predicted"/>
<evidence type="ECO:0000256" key="3">
    <source>
        <dbReference type="ARBA" id="ARBA00022692"/>
    </source>
</evidence>